<proteinExistence type="inferred from homology"/>
<comment type="caution">
    <text evidence="5">The sequence shown here is derived from an EMBL/GenBank/DDBJ whole genome shotgun (WGS) entry which is preliminary data.</text>
</comment>
<dbReference type="CDD" id="cd03463">
    <property type="entry name" value="3_4-PCD_alpha"/>
    <property type="match status" value="1"/>
</dbReference>
<evidence type="ECO:0000256" key="3">
    <source>
        <dbReference type="ARBA" id="ARBA00023002"/>
    </source>
</evidence>
<dbReference type="Proteomes" id="UP000093712">
    <property type="component" value="Unassembled WGS sequence"/>
</dbReference>
<dbReference type="InterPro" id="IPR015889">
    <property type="entry name" value="Intradiol_dOase_core"/>
</dbReference>
<evidence type="ECO:0000256" key="2">
    <source>
        <dbReference type="ARBA" id="ARBA00022964"/>
    </source>
</evidence>
<feature type="domain" description="Intradiol ring-cleavage dioxygenases" evidence="4">
    <location>
        <begin position="36"/>
        <end position="106"/>
    </location>
</feature>
<comment type="similarity">
    <text evidence="1">Belongs to the intradiol ring-cleavage dioxygenase family.</text>
</comment>
<keyword evidence="2" id="KW-0223">Dioxygenase</keyword>
<organism evidence="5 6">
    <name type="scientific">Mycolicibacter heraklionensis</name>
    <dbReference type="NCBI Taxonomy" id="512402"/>
    <lineage>
        <taxon>Bacteria</taxon>
        <taxon>Bacillati</taxon>
        <taxon>Actinomycetota</taxon>
        <taxon>Actinomycetes</taxon>
        <taxon>Mycobacteriales</taxon>
        <taxon>Mycobacteriaceae</taxon>
        <taxon>Mycolicibacter</taxon>
    </lineage>
</organism>
<evidence type="ECO:0000259" key="4">
    <source>
        <dbReference type="Pfam" id="PF00775"/>
    </source>
</evidence>
<dbReference type="PANTHER" id="PTHR33711">
    <property type="entry name" value="DIOXYGENASE, PUTATIVE (AFU_ORTHOLOGUE AFUA_2G02910)-RELATED"/>
    <property type="match status" value="1"/>
</dbReference>
<dbReference type="EMBL" id="LZME01000063">
    <property type="protein sequence ID" value="OBK86069.1"/>
    <property type="molecule type" value="Genomic_DNA"/>
</dbReference>
<dbReference type="GO" id="GO:0018578">
    <property type="term" value="F:protocatechuate 3,4-dioxygenase activity"/>
    <property type="evidence" value="ECO:0007669"/>
    <property type="project" value="InterPro"/>
</dbReference>
<protein>
    <submittedName>
        <fullName evidence="5">Protocatechuate 3,4-dioxygenase subunit alpha</fullName>
    </submittedName>
</protein>
<dbReference type="InterPro" id="IPR012786">
    <property type="entry name" value="Protocat_dOase_a"/>
</dbReference>
<gene>
    <name evidence="5" type="ORF">A5649_20910</name>
</gene>
<dbReference type="GO" id="GO:0008199">
    <property type="term" value="F:ferric iron binding"/>
    <property type="evidence" value="ECO:0007669"/>
    <property type="project" value="InterPro"/>
</dbReference>
<dbReference type="Gene3D" id="2.60.130.10">
    <property type="entry name" value="Aromatic compound dioxygenase"/>
    <property type="match status" value="1"/>
</dbReference>
<dbReference type="RefSeq" id="WP_065040056.1">
    <property type="nucleotide sequence ID" value="NZ_LZME01000063.1"/>
</dbReference>
<keyword evidence="3" id="KW-0560">Oxidoreductase</keyword>
<evidence type="ECO:0000256" key="1">
    <source>
        <dbReference type="ARBA" id="ARBA00007825"/>
    </source>
</evidence>
<accession>A0AA91EYY0</accession>
<dbReference type="NCBIfam" id="TIGR02423">
    <property type="entry name" value="protocat_alph"/>
    <property type="match status" value="1"/>
</dbReference>
<dbReference type="InterPro" id="IPR050770">
    <property type="entry name" value="Intradiol_RC_Dioxygenase"/>
</dbReference>
<evidence type="ECO:0000313" key="5">
    <source>
        <dbReference type="EMBL" id="OBK86069.1"/>
    </source>
</evidence>
<dbReference type="InterPro" id="IPR000627">
    <property type="entry name" value="Intradiol_dOase_C"/>
</dbReference>
<dbReference type="SUPFAM" id="SSF49482">
    <property type="entry name" value="Aromatic compound dioxygenase"/>
    <property type="match status" value="1"/>
</dbReference>
<name>A0AA91EYY0_9MYCO</name>
<sequence length="182" mass="19307">MTELAATPGQTIGPFFGYALPFERGNELVSPGSADAIGLHGTVTDGAGAPVPDALLEIWQADAGGAVPTSSSLRRDGDTFSGWGRAATDAGGHYSFTTVKPGALHQSAPFITVAVFARGLLNRLFTRAYLPGEHLDADRLLNSVPAERRHTLIAVPDEGGFRFDIRLQGADETVFLRYRGQP</sequence>
<reference evidence="5 6" key="1">
    <citation type="submission" date="2016-06" db="EMBL/GenBank/DDBJ databases">
        <authorList>
            <person name="Sutton G."/>
            <person name="Brinkac L."/>
            <person name="Sanka R."/>
            <person name="Adams M."/>
            <person name="Lau E."/>
            <person name="Garcia-Basteiro A."/>
            <person name="Lopez-Varela E."/>
            <person name="Palencia S."/>
        </authorList>
    </citation>
    <scope>NUCLEOTIDE SEQUENCE [LARGE SCALE GENOMIC DNA]</scope>
    <source>
        <strain evidence="5 6">1211594.5</strain>
    </source>
</reference>
<dbReference type="AlphaFoldDB" id="A0AA91EYY0"/>
<dbReference type="PANTHER" id="PTHR33711:SF9">
    <property type="entry name" value="PROTOCATECHUATE 3,4-DIOXYGENASE ALPHA CHAIN"/>
    <property type="match status" value="1"/>
</dbReference>
<dbReference type="Pfam" id="PF00775">
    <property type="entry name" value="Dioxygenase_C"/>
    <property type="match status" value="1"/>
</dbReference>
<evidence type="ECO:0000313" key="6">
    <source>
        <dbReference type="Proteomes" id="UP000093712"/>
    </source>
</evidence>